<feature type="compositionally biased region" description="Basic and acidic residues" evidence="1">
    <location>
        <begin position="973"/>
        <end position="990"/>
    </location>
</feature>
<dbReference type="KEGG" id="ccin:107274509"/>
<evidence type="ECO:0000256" key="1">
    <source>
        <dbReference type="SAM" id="MobiDB-lite"/>
    </source>
</evidence>
<feature type="compositionally biased region" description="Polar residues" evidence="1">
    <location>
        <begin position="382"/>
        <end position="397"/>
    </location>
</feature>
<dbReference type="PANTHER" id="PTHR33480">
    <property type="entry name" value="SET DOMAIN-CONTAINING PROTEIN-RELATED"/>
    <property type="match status" value="1"/>
</dbReference>
<feature type="region of interest" description="Disordered" evidence="1">
    <location>
        <begin position="340"/>
        <end position="400"/>
    </location>
</feature>
<dbReference type="Proteomes" id="UP000694920">
    <property type="component" value="Unplaced"/>
</dbReference>
<dbReference type="RefSeq" id="XP_024947524.1">
    <property type="nucleotide sequence ID" value="XM_025091756.1"/>
</dbReference>
<feature type="compositionally biased region" description="Basic and acidic residues" evidence="1">
    <location>
        <begin position="369"/>
        <end position="381"/>
    </location>
</feature>
<feature type="region of interest" description="Disordered" evidence="1">
    <location>
        <begin position="1034"/>
        <end position="1059"/>
    </location>
</feature>
<name>A0AAJ7W7K4_CEPCN</name>
<proteinExistence type="predicted"/>
<evidence type="ECO:0000313" key="2">
    <source>
        <dbReference type="Proteomes" id="UP000694920"/>
    </source>
</evidence>
<dbReference type="AlphaFoldDB" id="A0AAJ7W7K4"/>
<dbReference type="GO" id="GO:0003677">
    <property type="term" value="F:DNA binding"/>
    <property type="evidence" value="ECO:0007669"/>
    <property type="project" value="InterPro"/>
</dbReference>
<dbReference type="SUPFAM" id="SSF56349">
    <property type="entry name" value="DNA breaking-rejoining enzymes"/>
    <property type="match status" value="1"/>
</dbReference>
<accession>A0AAJ7W7K4</accession>
<reference evidence="3" key="1">
    <citation type="submission" date="2025-08" db="UniProtKB">
        <authorList>
            <consortium name="RefSeq"/>
        </authorList>
    </citation>
    <scope>IDENTIFICATION</scope>
</reference>
<feature type="compositionally biased region" description="Polar residues" evidence="1">
    <location>
        <begin position="350"/>
        <end position="362"/>
    </location>
</feature>
<sequence>MRKSNRVKVINNKSMFLLLQFEDGIYYICGKSRITSRHGDTCCAKYTDGGRYPAKILTESDDYEYLTHLKKEKEEKLNTVHSPITIASHNANAINNTLTGIGKNSNVTFTVHQHDPDLESGTNNILAEIDLNNNHAEKTGLQDFLNFLTLSHEASINIALGDSNDITHISETDTDNTFTNLSYCTLNDVSVSYFERLLGNSIANDSLLTIGNDSNKSFDVNAQVSNTVILNNSTESNFDLENVGGNSNLAANSTPVQERAVTFEEIPIGGTYNSNTVILNNTSESNFDLKNVDGNSNLAATSTPVQERAVTFEEIPIGAATSTPVQERAVTFEEIPIGGAEVSSESASEYQPSESNISIGNTSEEDNDSENKEQRIEEKQNETSSRNSCLDISSKGNTPERYIRDDADMFVDISDGKRGLSKKTFCMYCKKLQSKFARHLENVHNDIEDVKRFSVLPKKNPERKKIIDTIRKNCNFYFNTNNNVNDGELLVCRRPNSKLKKTAGDFRVCQNCKGFFSSNNIRHHAQRCFGYNGKKTRSLMIMGRKIVGRIHPEASKCLRREVFPILREDAIVRLIRYDRLIILYGNKMCCKYRLQHQHEMIRANLRLLGRFLAALKDIDNDITEFTTLYDPKFYDAVIMAINIVAGFDENTNTYRAPSTAYNLGSLIKKIGNLLVTDCIKRHDVTQKTNAEDFLKLLVEDICHTVNKTVTETQTQQKRRKKVELPSFKDIKKLFAYLKEKRNSAYQSLEKEFTLEAWFMLAQTTLTSVQVFNRRRAGEIERMFIEDFQSYERINAKLLKNLSSDSQTAAKKYVRFVIRGKLNRTVPVLLSMELLNCIEMILKYRDEAGVPSKNRFVFGIPAVEKKRNKYLRACYLLRKFAKDSGVDFPAKLTGTTLRKHVATNCINLNLSENEINDVANFMGHADKIHREHYRQPIVSREILRISKVLELAQGSNENEQETDDSADSEDEEDHLNVENNEHLRDREEEIPKQLQNRNPKRVPKSTSIQVRDDSDDEEIFENLLNAAGNISRKRKALGESIKPKKDKRRSTSPFGTVKSKKRWTDEEKNVAMKLFSTNIKTQTYPSLKTIQTLSNQYTCFKERSPTVIKTWISNEIKKKQRRNSIQTDLFKG</sequence>
<dbReference type="InterPro" id="IPR011010">
    <property type="entry name" value="DNA_brk_join_enz"/>
</dbReference>
<protein>
    <submittedName>
        <fullName evidence="3">Uncharacterized protein LOC107274509 isoform X1</fullName>
    </submittedName>
</protein>
<feature type="compositionally biased region" description="Low complexity" evidence="1">
    <location>
        <begin position="340"/>
        <end position="349"/>
    </location>
</feature>
<organism evidence="2 3">
    <name type="scientific">Cephus cinctus</name>
    <name type="common">Wheat stem sawfly</name>
    <dbReference type="NCBI Taxonomy" id="211228"/>
    <lineage>
        <taxon>Eukaryota</taxon>
        <taxon>Metazoa</taxon>
        <taxon>Ecdysozoa</taxon>
        <taxon>Arthropoda</taxon>
        <taxon>Hexapoda</taxon>
        <taxon>Insecta</taxon>
        <taxon>Pterygota</taxon>
        <taxon>Neoptera</taxon>
        <taxon>Endopterygota</taxon>
        <taxon>Hymenoptera</taxon>
        <taxon>Cephoidea</taxon>
        <taxon>Cephidae</taxon>
        <taxon>Cephus</taxon>
    </lineage>
</organism>
<dbReference type="PANTHER" id="PTHR33480:SF1">
    <property type="entry name" value="TYR RECOMBINASE DOMAIN-CONTAINING PROTEIN"/>
    <property type="match status" value="1"/>
</dbReference>
<feature type="compositionally biased region" description="Acidic residues" evidence="1">
    <location>
        <begin position="957"/>
        <end position="972"/>
    </location>
</feature>
<dbReference type="GeneID" id="107274509"/>
<keyword evidence="2" id="KW-1185">Reference proteome</keyword>
<evidence type="ECO:0000313" key="3">
    <source>
        <dbReference type="RefSeq" id="XP_024947524.1"/>
    </source>
</evidence>
<feature type="region of interest" description="Disordered" evidence="1">
    <location>
        <begin position="952"/>
        <end position="1012"/>
    </location>
</feature>
<gene>
    <name evidence="3" type="primary">LOC107274509</name>
</gene>